<sequence length="170" mass="18654">MSQPNVDDNSSDNHGVQYLEHSAGIYSAIEVQQPRPGQYIVFLTTSFAHKKRSQSKAEAPVNLVLGDDVDPVETELDCAIRADRERSVEEVEKAGDSADVDMVLVPPPRLPPPTLQELGLSFSVITADLSPSHFSTPPSSGAFLSPHYLLLCHAQGLDIHFLRSERWPPI</sequence>
<reference evidence="1" key="1">
    <citation type="submission" date="2022-08" db="EMBL/GenBank/DDBJ databases">
        <authorList>
            <consortium name="DOE Joint Genome Institute"/>
            <person name="Min B."/>
            <person name="Sierra-Patev S."/>
            <person name="Naranjo-Ortiz M."/>
            <person name="Looney B."/>
            <person name="Konkel Z."/>
            <person name="Slot J.C."/>
            <person name="Sakamoto Y."/>
            <person name="Steenwyk J.L."/>
            <person name="Rokas A."/>
            <person name="Carro J."/>
            <person name="Camarero S."/>
            <person name="Ferreira P."/>
            <person name="Molpeceres G."/>
            <person name="Ruiz-duenas F.J."/>
            <person name="Serrano A."/>
            <person name="Henrissat B."/>
            <person name="Drula E."/>
            <person name="Hughes K.W."/>
            <person name="Mata J.L."/>
            <person name="Ishikawa N.K."/>
            <person name="Vargas-Isla R."/>
            <person name="Ushijima S."/>
            <person name="Smith C.A."/>
            <person name="Ahrendt S."/>
            <person name="Andreopoulos W."/>
            <person name="He G."/>
            <person name="LaButti K."/>
            <person name="Lipzen A."/>
            <person name="Ng V."/>
            <person name="Riley R."/>
            <person name="Sandor L."/>
            <person name="Barry K."/>
            <person name="Martinez A.T."/>
            <person name="Xiao Y."/>
            <person name="Gibbons J.G."/>
            <person name="Terashima K."/>
            <person name="Hibbett D.S."/>
            <person name="Grigoriev I.V."/>
        </authorList>
    </citation>
    <scope>NUCLEOTIDE SEQUENCE</scope>
    <source>
        <strain evidence="1">ET3784</strain>
    </source>
</reference>
<organism evidence="1 2">
    <name type="scientific">Lentinula guzmanii</name>
    <dbReference type="NCBI Taxonomy" id="2804957"/>
    <lineage>
        <taxon>Eukaryota</taxon>
        <taxon>Fungi</taxon>
        <taxon>Dikarya</taxon>
        <taxon>Basidiomycota</taxon>
        <taxon>Agaricomycotina</taxon>
        <taxon>Agaricomycetes</taxon>
        <taxon>Agaricomycetidae</taxon>
        <taxon>Agaricales</taxon>
        <taxon>Marasmiineae</taxon>
        <taxon>Omphalotaceae</taxon>
        <taxon>Lentinula</taxon>
    </lineage>
</organism>
<protein>
    <submittedName>
        <fullName evidence="1">Uncharacterized protein</fullName>
    </submittedName>
</protein>
<dbReference type="AlphaFoldDB" id="A0AA38J5U5"/>
<dbReference type="EMBL" id="JANVFO010000058">
    <property type="protein sequence ID" value="KAJ3721390.1"/>
    <property type="molecule type" value="Genomic_DNA"/>
</dbReference>
<dbReference type="Proteomes" id="UP001176059">
    <property type="component" value="Unassembled WGS sequence"/>
</dbReference>
<evidence type="ECO:0000313" key="1">
    <source>
        <dbReference type="EMBL" id="KAJ3721390.1"/>
    </source>
</evidence>
<gene>
    <name evidence="1" type="ORF">DFJ43DRAFT_1202852</name>
</gene>
<reference evidence="1" key="2">
    <citation type="journal article" date="2023" name="Proc. Natl. Acad. Sci. U.S.A.">
        <title>A global phylogenomic analysis of the shiitake genus Lentinula.</title>
        <authorList>
            <person name="Sierra-Patev S."/>
            <person name="Min B."/>
            <person name="Naranjo-Ortiz M."/>
            <person name="Looney B."/>
            <person name="Konkel Z."/>
            <person name="Slot J.C."/>
            <person name="Sakamoto Y."/>
            <person name="Steenwyk J.L."/>
            <person name="Rokas A."/>
            <person name="Carro J."/>
            <person name="Camarero S."/>
            <person name="Ferreira P."/>
            <person name="Molpeceres G."/>
            <person name="Ruiz-Duenas F.J."/>
            <person name="Serrano A."/>
            <person name="Henrissat B."/>
            <person name="Drula E."/>
            <person name="Hughes K.W."/>
            <person name="Mata J.L."/>
            <person name="Ishikawa N.K."/>
            <person name="Vargas-Isla R."/>
            <person name="Ushijima S."/>
            <person name="Smith C.A."/>
            <person name="Donoghue J."/>
            <person name="Ahrendt S."/>
            <person name="Andreopoulos W."/>
            <person name="He G."/>
            <person name="LaButti K."/>
            <person name="Lipzen A."/>
            <person name="Ng V."/>
            <person name="Riley R."/>
            <person name="Sandor L."/>
            <person name="Barry K."/>
            <person name="Martinez A.T."/>
            <person name="Xiao Y."/>
            <person name="Gibbons J.G."/>
            <person name="Terashima K."/>
            <person name="Grigoriev I.V."/>
            <person name="Hibbett D."/>
        </authorList>
    </citation>
    <scope>NUCLEOTIDE SEQUENCE</scope>
    <source>
        <strain evidence="1">ET3784</strain>
    </source>
</reference>
<accession>A0AA38J5U5</accession>
<comment type="caution">
    <text evidence="1">The sequence shown here is derived from an EMBL/GenBank/DDBJ whole genome shotgun (WGS) entry which is preliminary data.</text>
</comment>
<keyword evidence="2" id="KW-1185">Reference proteome</keyword>
<proteinExistence type="predicted"/>
<evidence type="ECO:0000313" key="2">
    <source>
        <dbReference type="Proteomes" id="UP001176059"/>
    </source>
</evidence>
<name>A0AA38J5U5_9AGAR</name>